<dbReference type="EMBL" id="DRWN01000070">
    <property type="protein sequence ID" value="HHK69220.1"/>
    <property type="molecule type" value="Genomic_DNA"/>
</dbReference>
<sequence length="177" mass="21198">MSEKPRLRAYMEEDEVNNFENVYRETGTRYVIDWFVWKTDGSFPWPDWEPLLTVFSEEDDVKTCAVRRAFRWTVYQKDEIAFQDDVLEILFEGQNHHPIIRTYSSHEDFDTRKNNFLQISCTPARIQKNDVPEYARDSKALLWKFPSLKHFVVELYPYVVNTPSVDEKVVELLSWDC</sequence>
<protein>
    <submittedName>
        <fullName evidence="1">Uncharacterized protein</fullName>
    </submittedName>
</protein>
<reference evidence="1" key="1">
    <citation type="journal article" date="2020" name="mSystems">
        <title>Genome- and Community-Level Interaction Insights into Carbon Utilization and Element Cycling Functions of Hydrothermarchaeota in Hydrothermal Sediment.</title>
        <authorList>
            <person name="Zhou Z."/>
            <person name="Liu Y."/>
            <person name="Xu W."/>
            <person name="Pan J."/>
            <person name="Luo Z.H."/>
            <person name="Li M."/>
        </authorList>
    </citation>
    <scope>NUCLEOTIDE SEQUENCE [LARGE SCALE GENOMIC DNA]</scope>
    <source>
        <strain evidence="1">SpSt-1056</strain>
    </source>
</reference>
<organism evidence="1">
    <name type="scientific">Caldiarchaeum subterraneum</name>
    <dbReference type="NCBI Taxonomy" id="311458"/>
    <lineage>
        <taxon>Archaea</taxon>
        <taxon>Nitrososphaerota</taxon>
        <taxon>Candidatus Caldarchaeales</taxon>
        <taxon>Candidatus Caldarchaeaceae</taxon>
        <taxon>Candidatus Caldarchaeum</taxon>
    </lineage>
</organism>
<proteinExistence type="predicted"/>
<gene>
    <name evidence="1" type="ORF">ENM11_08790</name>
</gene>
<comment type="caution">
    <text evidence="1">The sequence shown here is derived from an EMBL/GenBank/DDBJ whole genome shotgun (WGS) entry which is preliminary data.</text>
</comment>
<accession>A0A7C5LDD4</accession>
<evidence type="ECO:0000313" key="1">
    <source>
        <dbReference type="EMBL" id="HHK69220.1"/>
    </source>
</evidence>
<name>A0A7C5LDD4_CALS0</name>
<dbReference type="AlphaFoldDB" id="A0A7C5LDD4"/>